<protein>
    <submittedName>
        <fullName evidence="3">WecB/TagA/CpsF family glycosyltransferase</fullName>
    </submittedName>
</protein>
<dbReference type="RefSeq" id="WP_406768700.1">
    <property type="nucleotide sequence ID" value="NZ_JBJHZZ010000002.1"/>
</dbReference>
<evidence type="ECO:0000256" key="1">
    <source>
        <dbReference type="ARBA" id="ARBA00022676"/>
    </source>
</evidence>
<sequence length="249" mass="28852">MEKRIHILGSNVDTLTMDETLARIQSLIKNREHVQHVVINASKINLMQDNKHLADIVNSCPLINADGQSIVWAAKFLGYPIPERVTGIDLFNNLVKLSAENGYRPYFFGAKQEVVEKVVKIFKEQYPSLNIAGYRNGYFKDEESKEIAKDIRESKADILFVAFSSPKKEFWVKEYIPIMQVTFVMGVGGSFDVVAGVTNRAPEWMQKCGLEWFYRFIQEPKRMWKRYLFGNLKFIRLVIQEKFSLVKND</sequence>
<dbReference type="Pfam" id="PF03808">
    <property type="entry name" value="Glyco_tran_WecG"/>
    <property type="match status" value="1"/>
</dbReference>
<name>A0ABW8T131_9CLOT</name>
<comment type="caution">
    <text evidence="3">The sequence shown here is derived from an EMBL/GenBank/DDBJ whole genome shotgun (WGS) entry which is preliminary data.</text>
</comment>
<dbReference type="PANTHER" id="PTHR34136:SF1">
    <property type="entry name" value="UDP-N-ACETYL-D-MANNOSAMINURONIC ACID TRANSFERASE"/>
    <property type="match status" value="1"/>
</dbReference>
<reference evidence="3 4" key="1">
    <citation type="submission" date="2024-11" db="EMBL/GenBank/DDBJ databases">
        <authorList>
            <person name="Heng Y.C."/>
            <person name="Lim A.C.H."/>
            <person name="Lee J.K.Y."/>
            <person name="Kittelmann S."/>
        </authorList>
    </citation>
    <scope>NUCLEOTIDE SEQUENCE [LARGE SCALE GENOMIC DNA]</scope>
    <source>
        <strain evidence="3 4">WILCCON 0185</strain>
    </source>
</reference>
<accession>A0ABW8T131</accession>
<dbReference type="EMBL" id="JBJHZZ010000002">
    <property type="protein sequence ID" value="MFL0246223.1"/>
    <property type="molecule type" value="Genomic_DNA"/>
</dbReference>
<keyword evidence="2" id="KW-0808">Transferase</keyword>
<keyword evidence="1" id="KW-0328">Glycosyltransferase</keyword>
<evidence type="ECO:0000313" key="4">
    <source>
        <dbReference type="Proteomes" id="UP001623591"/>
    </source>
</evidence>
<evidence type="ECO:0000256" key="2">
    <source>
        <dbReference type="ARBA" id="ARBA00022679"/>
    </source>
</evidence>
<evidence type="ECO:0000313" key="3">
    <source>
        <dbReference type="EMBL" id="MFL0246223.1"/>
    </source>
</evidence>
<gene>
    <name evidence="3" type="ORF">ACJDUG_04420</name>
</gene>
<dbReference type="PANTHER" id="PTHR34136">
    <property type="match status" value="1"/>
</dbReference>
<keyword evidence="4" id="KW-1185">Reference proteome</keyword>
<dbReference type="CDD" id="cd06533">
    <property type="entry name" value="Glyco_transf_WecG_TagA"/>
    <property type="match status" value="1"/>
</dbReference>
<dbReference type="Proteomes" id="UP001623591">
    <property type="component" value="Unassembled WGS sequence"/>
</dbReference>
<dbReference type="NCBIfam" id="TIGR00696">
    <property type="entry name" value="wecG_tagA_cpsF"/>
    <property type="match status" value="1"/>
</dbReference>
<proteinExistence type="predicted"/>
<dbReference type="InterPro" id="IPR004629">
    <property type="entry name" value="WecG_TagA_CpsF"/>
</dbReference>
<organism evidence="3 4">
    <name type="scientific">Candidatus Clostridium stratigraminis</name>
    <dbReference type="NCBI Taxonomy" id="3381661"/>
    <lineage>
        <taxon>Bacteria</taxon>
        <taxon>Bacillati</taxon>
        <taxon>Bacillota</taxon>
        <taxon>Clostridia</taxon>
        <taxon>Eubacteriales</taxon>
        <taxon>Clostridiaceae</taxon>
        <taxon>Clostridium</taxon>
    </lineage>
</organism>